<comment type="caution">
    <text evidence="1">The sequence shown here is derived from an EMBL/GenBank/DDBJ whole genome shotgun (WGS) entry which is preliminary data.</text>
</comment>
<evidence type="ECO:0000313" key="1">
    <source>
        <dbReference type="EMBL" id="RDI98035.1"/>
    </source>
</evidence>
<evidence type="ECO:0008006" key="3">
    <source>
        <dbReference type="Google" id="ProtNLM"/>
    </source>
</evidence>
<dbReference type="Proteomes" id="UP000254711">
    <property type="component" value="Unassembled WGS sequence"/>
</dbReference>
<name>A0A370K5V7_9GAMM</name>
<proteinExistence type="predicted"/>
<reference evidence="1 2" key="1">
    <citation type="submission" date="2018-07" db="EMBL/GenBank/DDBJ databases">
        <title>Dyella solisilvae sp. nov., isolated from the pine and broad-leaved mixed forest soil.</title>
        <authorList>
            <person name="Gao Z."/>
            <person name="Qiu L."/>
        </authorList>
    </citation>
    <scope>NUCLEOTIDE SEQUENCE [LARGE SCALE GENOMIC DNA]</scope>
    <source>
        <strain evidence="1 2">DHG54</strain>
    </source>
</reference>
<keyword evidence="2" id="KW-1185">Reference proteome</keyword>
<dbReference type="RefSeq" id="WP_114825552.1">
    <property type="nucleotide sequence ID" value="NZ_QQSY01000003.1"/>
</dbReference>
<dbReference type="EMBL" id="QQSY01000003">
    <property type="protein sequence ID" value="RDI98035.1"/>
    <property type="molecule type" value="Genomic_DNA"/>
</dbReference>
<evidence type="ECO:0000313" key="2">
    <source>
        <dbReference type="Proteomes" id="UP000254711"/>
    </source>
</evidence>
<dbReference type="AlphaFoldDB" id="A0A370K5V7"/>
<gene>
    <name evidence="1" type="ORF">DVT68_13195</name>
</gene>
<accession>A0A370K5V7</accession>
<dbReference type="OrthoDB" id="5962146at2"/>
<sequence length="124" mass="13090">MQTERTEAVPYALTVARACAELAADAINDGALPTQLAATLSAAAKGAADRLDRFLCAKGESLSTDARRLLLNAQMDLEAVAQIAGLVVTNHLTPRNATCVAMSARYTAEQAVKHLKHAEEELGD</sequence>
<organism evidence="1 2">
    <name type="scientific">Dyella solisilvae</name>
    <dbReference type="NCBI Taxonomy" id="1920168"/>
    <lineage>
        <taxon>Bacteria</taxon>
        <taxon>Pseudomonadati</taxon>
        <taxon>Pseudomonadota</taxon>
        <taxon>Gammaproteobacteria</taxon>
        <taxon>Lysobacterales</taxon>
        <taxon>Rhodanobacteraceae</taxon>
        <taxon>Dyella</taxon>
    </lineage>
</organism>
<protein>
    <recommendedName>
        <fullName evidence="3">Cyclodeaminase/cyclohydrolase domain-containing protein</fullName>
    </recommendedName>
</protein>